<protein>
    <submittedName>
        <fullName evidence="1">Uncharacterized protein</fullName>
    </submittedName>
</protein>
<evidence type="ECO:0000313" key="1">
    <source>
        <dbReference type="EMBL" id="KZV17292.1"/>
    </source>
</evidence>
<reference evidence="1 2" key="1">
    <citation type="journal article" date="2015" name="Proc. Natl. Acad. Sci. U.S.A.">
        <title>The resurrection genome of Boea hygrometrica: A blueprint for survival of dehydration.</title>
        <authorList>
            <person name="Xiao L."/>
            <person name="Yang G."/>
            <person name="Zhang L."/>
            <person name="Yang X."/>
            <person name="Zhao S."/>
            <person name="Ji Z."/>
            <person name="Zhou Q."/>
            <person name="Hu M."/>
            <person name="Wang Y."/>
            <person name="Chen M."/>
            <person name="Xu Y."/>
            <person name="Jin H."/>
            <person name="Xiao X."/>
            <person name="Hu G."/>
            <person name="Bao F."/>
            <person name="Hu Y."/>
            <person name="Wan P."/>
            <person name="Li L."/>
            <person name="Deng X."/>
            <person name="Kuang T."/>
            <person name="Xiang C."/>
            <person name="Zhu J.K."/>
            <person name="Oliver M.J."/>
            <person name="He Y."/>
        </authorList>
    </citation>
    <scope>NUCLEOTIDE SEQUENCE [LARGE SCALE GENOMIC DNA]</scope>
    <source>
        <strain evidence="2">cv. XS01</strain>
    </source>
</reference>
<sequence>MYVNSNGNNQDGVNTEVQNRMNQDRYATCIHVAELDHPSPCRKLEQQPWREEDEHHHRHHHRSPIRTHLYSVSYVGIWL</sequence>
<proteinExistence type="predicted"/>
<evidence type="ECO:0000313" key="2">
    <source>
        <dbReference type="Proteomes" id="UP000250235"/>
    </source>
</evidence>
<name>A0A2Z7AED1_9LAMI</name>
<accession>A0A2Z7AED1</accession>
<gene>
    <name evidence="1" type="ORF">F511_18233</name>
</gene>
<dbReference type="Proteomes" id="UP000250235">
    <property type="component" value="Unassembled WGS sequence"/>
</dbReference>
<keyword evidence="2" id="KW-1185">Reference proteome</keyword>
<dbReference type="AlphaFoldDB" id="A0A2Z7AED1"/>
<organism evidence="1 2">
    <name type="scientific">Dorcoceras hygrometricum</name>
    <dbReference type="NCBI Taxonomy" id="472368"/>
    <lineage>
        <taxon>Eukaryota</taxon>
        <taxon>Viridiplantae</taxon>
        <taxon>Streptophyta</taxon>
        <taxon>Embryophyta</taxon>
        <taxon>Tracheophyta</taxon>
        <taxon>Spermatophyta</taxon>
        <taxon>Magnoliopsida</taxon>
        <taxon>eudicotyledons</taxon>
        <taxon>Gunneridae</taxon>
        <taxon>Pentapetalae</taxon>
        <taxon>asterids</taxon>
        <taxon>lamiids</taxon>
        <taxon>Lamiales</taxon>
        <taxon>Gesneriaceae</taxon>
        <taxon>Didymocarpoideae</taxon>
        <taxon>Trichosporeae</taxon>
        <taxon>Loxocarpinae</taxon>
        <taxon>Dorcoceras</taxon>
    </lineage>
</organism>
<dbReference type="EMBL" id="KV018443">
    <property type="protein sequence ID" value="KZV17292.1"/>
    <property type="molecule type" value="Genomic_DNA"/>
</dbReference>